<dbReference type="Pfam" id="PF00491">
    <property type="entry name" value="Arginase"/>
    <property type="match status" value="1"/>
</dbReference>
<evidence type="ECO:0000313" key="7">
    <source>
        <dbReference type="Proteomes" id="UP001065549"/>
    </source>
</evidence>
<keyword evidence="7" id="KW-1185">Reference proteome</keyword>
<dbReference type="PIRSF" id="PIRSF036979">
    <property type="entry name" value="Arginase"/>
    <property type="match status" value="1"/>
</dbReference>
<feature type="binding site" evidence="4">
    <location>
        <position position="130"/>
    </location>
    <ligand>
        <name>Mn(2+)</name>
        <dbReference type="ChEBI" id="CHEBI:29035"/>
        <label>1</label>
    </ligand>
</feature>
<dbReference type="PRINTS" id="PR00116">
    <property type="entry name" value="ARGINASE"/>
</dbReference>
<evidence type="ECO:0000256" key="1">
    <source>
        <dbReference type="ARBA" id="ARBA00009227"/>
    </source>
</evidence>
<dbReference type="PROSITE" id="PS51409">
    <property type="entry name" value="ARGINASE_2"/>
    <property type="match status" value="1"/>
</dbReference>
<feature type="binding site" evidence="4">
    <location>
        <position position="134"/>
    </location>
    <ligand>
        <name>Mn(2+)</name>
        <dbReference type="ChEBI" id="CHEBI:29035"/>
        <label>1</label>
    </ligand>
</feature>
<keyword evidence="3 5" id="KW-0378">Hydrolase</keyword>
<dbReference type="InterPro" id="IPR023696">
    <property type="entry name" value="Ureohydrolase_dom_sf"/>
</dbReference>
<dbReference type="PANTHER" id="PTHR11358:SF26">
    <property type="entry name" value="GUANIDINO ACID HYDROLASE, MITOCHONDRIAL"/>
    <property type="match status" value="1"/>
</dbReference>
<evidence type="ECO:0000256" key="2">
    <source>
        <dbReference type="ARBA" id="ARBA00022723"/>
    </source>
</evidence>
<comment type="cofactor">
    <cofactor evidence="4">
        <name>Mn(2+)</name>
        <dbReference type="ChEBI" id="CHEBI:29035"/>
    </cofactor>
    <text evidence="4">Binds 2 manganese ions per subunit.</text>
</comment>
<evidence type="ECO:0000256" key="4">
    <source>
        <dbReference type="PIRSR" id="PIRSR036979-1"/>
    </source>
</evidence>
<evidence type="ECO:0000256" key="5">
    <source>
        <dbReference type="RuleBase" id="RU003684"/>
    </source>
</evidence>
<evidence type="ECO:0000313" key="6">
    <source>
        <dbReference type="EMBL" id="MCU7376759.1"/>
    </source>
</evidence>
<dbReference type="EMBL" id="JAOSHN010000001">
    <property type="protein sequence ID" value="MCU7376759.1"/>
    <property type="molecule type" value="Genomic_DNA"/>
</dbReference>
<accession>A0A9J6QR31</accession>
<dbReference type="Gene3D" id="3.40.800.10">
    <property type="entry name" value="Ureohydrolase domain"/>
    <property type="match status" value="1"/>
</dbReference>
<dbReference type="NCBIfam" id="TIGR01230">
    <property type="entry name" value="agmatinase"/>
    <property type="match status" value="1"/>
</dbReference>
<dbReference type="GO" id="GO:0008783">
    <property type="term" value="F:agmatinase activity"/>
    <property type="evidence" value="ECO:0007669"/>
    <property type="project" value="UniProtKB-EC"/>
</dbReference>
<dbReference type="AlphaFoldDB" id="A0A9J6QR31"/>
<evidence type="ECO:0000256" key="3">
    <source>
        <dbReference type="ARBA" id="ARBA00022801"/>
    </source>
</evidence>
<organism evidence="6 7">
    <name type="scientific">Hominibacterium faecale</name>
    <dbReference type="NCBI Taxonomy" id="2839743"/>
    <lineage>
        <taxon>Bacteria</taxon>
        <taxon>Bacillati</taxon>
        <taxon>Bacillota</taxon>
        <taxon>Clostridia</taxon>
        <taxon>Peptostreptococcales</taxon>
        <taxon>Anaerovoracaceae</taxon>
        <taxon>Hominibacterium</taxon>
    </lineage>
</organism>
<dbReference type="InterPro" id="IPR005925">
    <property type="entry name" value="Agmatinase-rel"/>
</dbReference>
<proteinExistence type="inferred from homology"/>
<feature type="binding site" evidence="4">
    <location>
        <position position="132"/>
    </location>
    <ligand>
        <name>Mn(2+)</name>
        <dbReference type="ChEBI" id="CHEBI:29035"/>
        <label>1</label>
    </ligand>
</feature>
<name>A0A9J6QR31_9FIRM</name>
<dbReference type="GO" id="GO:0046872">
    <property type="term" value="F:metal ion binding"/>
    <property type="evidence" value="ECO:0007669"/>
    <property type="project" value="UniProtKB-KW"/>
</dbReference>
<gene>
    <name evidence="6" type="primary">speB</name>
    <name evidence="6" type="ORF">OBO34_00130</name>
</gene>
<dbReference type="RefSeq" id="WP_253020204.1">
    <property type="nucleotide sequence ID" value="NZ_JAOSHN010000001.1"/>
</dbReference>
<feature type="binding site" evidence="4">
    <location>
        <position position="222"/>
    </location>
    <ligand>
        <name>Mn(2+)</name>
        <dbReference type="ChEBI" id="CHEBI:29035"/>
        <label>1</label>
    </ligand>
</feature>
<dbReference type="Proteomes" id="UP001065549">
    <property type="component" value="Unassembled WGS sequence"/>
</dbReference>
<reference evidence="6" key="1">
    <citation type="submission" date="2022-09" db="EMBL/GenBank/DDBJ databases">
        <title>Culturomic study of gut microbiota in children with autism spectrum disorder.</title>
        <authorList>
            <person name="Efimov B.A."/>
            <person name="Chaplin A.V."/>
            <person name="Sokolova S.R."/>
            <person name="Pikina A.P."/>
            <person name="Korzhanova M."/>
            <person name="Belova V."/>
            <person name="Korostin D."/>
        </authorList>
    </citation>
    <scope>NUCLEOTIDE SEQUENCE</scope>
    <source>
        <strain evidence="6">ASD5510</strain>
    </source>
</reference>
<comment type="caution">
    <text evidence="6">The sequence shown here is derived from an EMBL/GenBank/DDBJ whole genome shotgun (WGS) entry which is preliminary data.</text>
</comment>
<protein>
    <submittedName>
        <fullName evidence="6">Agmatinase</fullName>
        <ecNumber evidence="6">3.5.3.11</ecNumber>
    </submittedName>
</protein>
<dbReference type="PANTHER" id="PTHR11358">
    <property type="entry name" value="ARGINASE/AGMATINASE"/>
    <property type="match status" value="1"/>
</dbReference>
<dbReference type="InterPro" id="IPR006035">
    <property type="entry name" value="Ureohydrolase"/>
</dbReference>
<keyword evidence="4" id="KW-0464">Manganese</keyword>
<keyword evidence="2 4" id="KW-0479">Metal-binding</keyword>
<sequence length="294" mass="32724">MNIPYWREIYTTSINQADVCVLGIPFDGAASVGKGAALAPDVIRNCTKVLPPVNSAGTRFPEVRVYDEGDVEFSLDWGKFFEQVEHEALKLMESGKFCIFIGGDHSVTIPLAKAYAQYNAGRKIGFIHFDSHPDLCNEYEDSLWSHACPLKRVVDEQIAPRDLAQIGIRSYESEELDFYQAHPELLLIKAQDIFKNGYQEAIEQIIAHFKGYDAIYLTLDIDVLDPAYAPGTGTPEAGGLSSRELMELINQLMDRLPITAMDLVEISPSLDTVNQITSWAGAKIIYEVLAKFAL</sequence>
<feature type="binding site" evidence="4">
    <location>
        <position position="105"/>
    </location>
    <ligand>
        <name>Mn(2+)</name>
        <dbReference type="ChEBI" id="CHEBI:29035"/>
        <label>1</label>
    </ligand>
</feature>
<feature type="binding site" evidence="4">
    <location>
        <position position="220"/>
    </location>
    <ligand>
        <name>Mn(2+)</name>
        <dbReference type="ChEBI" id="CHEBI:29035"/>
        <label>1</label>
    </ligand>
</feature>
<dbReference type="EC" id="3.5.3.11" evidence="6"/>
<dbReference type="SUPFAM" id="SSF52768">
    <property type="entry name" value="Arginase/deacetylase"/>
    <property type="match status" value="1"/>
</dbReference>
<dbReference type="GO" id="GO:0033389">
    <property type="term" value="P:putrescine biosynthetic process from arginine, via agmatine"/>
    <property type="evidence" value="ECO:0007669"/>
    <property type="project" value="TreeGrafter"/>
</dbReference>
<dbReference type="PROSITE" id="PS01053">
    <property type="entry name" value="ARGINASE_1"/>
    <property type="match status" value="1"/>
</dbReference>
<comment type="similarity">
    <text evidence="1">Belongs to the arginase family. Agmatinase subfamily.</text>
</comment>
<dbReference type="InterPro" id="IPR020855">
    <property type="entry name" value="Ureohydrolase_Mn_BS"/>
</dbReference>